<evidence type="ECO:0000256" key="1">
    <source>
        <dbReference type="ARBA" id="ARBA00005254"/>
    </source>
</evidence>
<comment type="similarity">
    <text evidence="1">Belongs to the enoyl-CoA hydratase/isomerase family.</text>
</comment>
<sequence>MTDVTDVRIEEEAIQSELADGVLTINLNRPKAANAIRPDDRNRLIDLFTDASVDHEVRVVVLRARGRQFCAGADVVKLADGHAKNVKRTTGPMKTIMDGAQRLVASVLDCSKPVVTAVQGAAAGIGAHLAYASDLVVATDNAYFAESFVKRGLVVDGGGAYLLPRRIGMQKAKEMAFFGEKLSATEAFDLGLVNKVVPAEDLDATIDDYVHRLAGAPTSAIGLTKRLFNESPDVDRAGSFVTEAMAQEIQSYSLDAREGVQAFVQKRPANFVGW</sequence>
<protein>
    <submittedName>
        <fullName evidence="2">Enoyl-CoA hydratase</fullName>
    </submittedName>
</protein>
<proteinExistence type="inferred from homology"/>
<dbReference type="PANTHER" id="PTHR43459">
    <property type="entry name" value="ENOYL-COA HYDRATASE"/>
    <property type="match status" value="1"/>
</dbReference>
<reference evidence="2 3" key="1">
    <citation type="submission" date="2018-06" db="EMBL/GenBank/DDBJ databases">
        <title>Genomic Encyclopedia of Type Strains, Phase IV (KMG-IV): sequencing the most valuable type-strain genomes for metagenomic binning, comparative biology and taxonomic classification.</title>
        <authorList>
            <person name="Goeker M."/>
        </authorList>
    </citation>
    <scope>NUCLEOTIDE SEQUENCE [LARGE SCALE GENOMIC DNA]</scope>
    <source>
        <strain evidence="2 3">DSM 45521</strain>
    </source>
</reference>
<name>A0A318S1I1_WILLI</name>
<dbReference type="AlphaFoldDB" id="A0A318S1I1"/>
<dbReference type="CDD" id="cd06558">
    <property type="entry name" value="crotonase-like"/>
    <property type="match status" value="1"/>
</dbReference>
<dbReference type="InterPro" id="IPR001753">
    <property type="entry name" value="Enoyl-CoA_hydra/iso"/>
</dbReference>
<dbReference type="PANTHER" id="PTHR43459:SF1">
    <property type="entry name" value="EG:BACN32G11.4 PROTEIN"/>
    <property type="match status" value="1"/>
</dbReference>
<dbReference type="InterPro" id="IPR014748">
    <property type="entry name" value="Enoyl-CoA_hydra_C"/>
</dbReference>
<dbReference type="InterPro" id="IPR029045">
    <property type="entry name" value="ClpP/crotonase-like_dom_sf"/>
</dbReference>
<accession>A0A318S1I1</accession>
<dbReference type="Pfam" id="PF00378">
    <property type="entry name" value="ECH_1"/>
    <property type="match status" value="1"/>
</dbReference>
<keyword evidence="3" id="KW-1185">Reference proteome</keyword>
<dbReference type="SUPFAM" id="SSF52096">
    <property type="entry name" value="ClpP/crotonase"/>
    <property type="match status" value="1"/>
</dbReference>
<dbReference type="Gene3D" id="1.10.12.10">
    <property type="entry name" value="Lyase 2-enoyl-coa Hydratase, Chain A, domain 2"/>
    <property type="match status" value="1"/>
</dbReference>
<dbReference type="OrthoDB" id="8452484at2"/>
<organism evidence="2 3">
    <name type="scientific">Williamsia limnetica</name>
    <dbReference type="NCBI Taxonomy" id="882452"/>
    <lineage>
        <taxon>Bacteria</taxon>
        <taxon>Bacillati</taxon>
        <taxon>Actinomycetota</taxon>
        <taxon>Actinomycetes</taxon>
        <taxon>Mycobacteriales</taxon>
        <taxon>Nocardiaceae</taxon>
        <taxon>Williamsia</taxon>
    </lineage>
</organism>
<evidence type="ECO:0000313" key="3">
    <source>
        <dbReference type="Proteomes" id="UP000247591"/>
    </source>
</evidence>
<comment type="caution">
    <text evidence="2">The sequence shown here is derived from an EMBL/GenBank/DDBJ whole genome shotgun (WGS) entry which is preliminary data.</text>
</comment>
<dbReference type="EMBL" id="QJSP01000007">
    <property type="protein sequence ID" value="PYE17035.1"/>
    <property type="molecule type" value="Genomic_DNA"/>
</dbReference>
<evidence type="ECO:0000313" key="2">
    <source>
        <dbReference type="EMBL" id="PYE17035.1"/>
    </source>
</evidence>
<dbReference type="Gene3D" id="3.90.226.10">
    <property type="entry name" value="2-enoyl-CoA Hydratase, Chain A, domain 1"/>
    <property type="match status" value="1"/>
</dbReference>
<dbReference type="GO" id="GO:0003824">
    <property type="term" value="F:catalytic activity"/>
    <property type="evidence" value="ECO:0007669"/>
    <property type="project" value="UniProtKB-ARBA"/>
</dbReference>
<dbReference type="RefSeq" id="WP_110470080.1">
    <property type="nucleotide sequence ID" value="NZ_QJSP01000007.1"/>
</dbReference>
<dbReference type="Proteomes" id="UP000247591">
    <property type="component" value="Unassembled WGS sequence"/>
</dbReference>
<gene>
    <name evidence="2" type="ORF">DFR67_107280</name>
</gene>